<dbReference type="NCBIfam" id="TIGR01143">
    <property type="entry name" value="murF"/>
    <property type="match status" value="1"/>
</dbReference>
<dbReference type="GO" id="GO:0009252">
    <property type="term" value="P:peptidoglycan biosynthetic process"/>
    <property type="evidence" value="ECO:0007669"/>
    <property type="project" value="UniProtKB-KW"/>
</dbReference>
<dbReference type="GO" id="GO:0047480">
    <property type="term" value="F:UDP-N-acetylmuramoyl-tripeptide-D-alanyl-D-alanine ligase activity"/>
    <property type="evidence" value="ECO:0007669"/>
    <property type="project" value="InterPro"/>
</dbReference>
<dbReference type="InterPro" id="IPR004101">
    <property type="entry name" value="Mur_ligase_C"/>
</dbReference>
<evidence type="ECO:0000259" key="11">
    <source>
        <dbReference type="Pfam" id="PF01225"/>
    </source>
</evidence>
<dbReference type="GO" id="GO:0005524">
    <property type="term" value="F:ATP binding"/>
    <property type="evidence" value="ECO:0007669"/>
    <property type="project" value="UniProtKB-KW"/>
</dbReference>
<dbReference type="Pfam" id="PF02875">
    <property type="entry name" value="Mur_ligase_C"/>
    <property type="match status" value="1"/>
</dbReference>
<keyword evidence="4" id="KW-0547">Nucleotide-binding</keyword>
<name>A0A644T1C4_9ZZZZ</name>
<dbReference type="InterPro" id="IPR035911">
    <property type="entry name" value="MurE/MurF_N"/>
</dbReference>
<dbReference type="GO" id="GO:0051301">
    <property type="term" value="P:cell division"/>
    <property type="evidence" value="ECO:0007669"/>
    <property type="project" value="UniProtKB-KW"/>
</dbReference>
<evidence type="ECO:0000256" key="2">
    <source>
        <dbReference type="ARBA" id="ARBA00022598"/>
    </source>
</evidence>
<evidence type="ECO:0000256" key="9">
    <source>
        <dbReference type="ARBA" id="ARBA00023316"/>
    </source>
</evidence>
<dbReference type="Gene3D" id="3.90.190.20">
    <property type="entry name" value="Mur ligase, C-terminal domain"/>
    <property type="match status" value="1"/>
</dbReference>
<dbReference type="Gene3D" id="3.40.1390.10">
    <property type="entry name" value="MurE/MurF, N-terminal domain"/>
    <property type="match status" value="1"/>
</dbReference>
<organism evidence="14">
    <name type="scientific">bioreactor metagenome</name>
    <dbReference type="NCBI Taxonomy" id="1076179"/>
    <lineage>
        <taxon>unclassified sequences</taxon>
        <taxon>metagenomes</taxon>
        <taxon>ecological metagenomes</taxon>
    </lineage>
</organism>
<evidence type="ECO:0000256" key="8">
    <source>
        <dbReference type="ARBA" id="ARBA00023306"/>
    </source>
</evidence>
<evidence type="ECO:0000256" key="7">
    <source>
        <dbReference type="ARBA" id="ARBA00022984"/>
    </source>
</evidence>
<dbReference type="GO" id="GO:0008360">
    <property type="term" value="P:regulation of cell shape"/>
    <property type="evidence" value="ECO:0007669"/>
    <property type="project" value="UniProtKB-KW"/>
</dbReference>
<reference evidence="14" key="1">
    <citation type="submission" date="2019-08" db="EMBL/GenBank/DDBJ databases">
        <authorList>
            <person name="Kucharzyk K."/>
            <person name="Murdoch R.W."/>
            <person name="Higgins S."/>
            <person name="Loffler F."/>
        </authorList>
    </citation>
    <scope>NUCLEOTIDE SEQUENCE</scope>
</reference>
<evidence type="ECO:0000313" key="14">
    <source>
        <dbReference type="EMBL" id="MPL60656.1"/>
    </source>
</evidence>
<evidence type="ECO:0000256" key="1">
    <source>
        <dbReference type="ARBA" id="ARBA00022490"/>
    </source>
</evidence>
<dbReference type="HAMAP" id="MF_02019">
    <property type="entry name" value="MurF"/>
    <property type="match status" value="1"/>
</dbReference>
<dbReference type="SUPFAM" id="SSF53244">
    <property type="entry name" value="MurD-like peptide ligases, peptide-binding domain"/>
    <property type="match status" value="1"/>
</dbReference>
<dbReference type="InterPro" id="IPR036615">
    <property type="entry name" value="Mur_ligase_C_dom_sf"/>
</dbReference>
<dbReference type="AlphaFoldDB" id="A0A644T1C4"/>
<evidence type="ECO:0000256" key="3">
    <source>
        <dbReference type="ARBA" id="ARBA00022618"/>
    </source>
</evidence>
<keyword evidence="6" id="KW-0133">Cell shape</keyword>
<dbReference type="Pfam" id="PF08245">
    <property type="entry name" value="Mur_ligase_M"/>
    <property type="match status" value="1"/>
</dbReference>
<feature type="domain" description="Mur ligase N-terminal catalytic" evidence="11">
    <location>
        <begin position="26"/>
        <end position="99"/>
    </location>
</feature>
<proteinExistence type="inferred from homology"/>
<keyword evidence="1" id="KW-0963">Cytoplasm</keyword>
<dbReference type="PANTHER" id="PTHR43024">
    <property type="entry name" value="UDP-N-ACETYLMURAMOYL-TRIPEPTIDE--D-ALANYL-D-ALANINE LIGASE"/>
    <property type="match status" value="1"/>
</dbReference>
<keyword evidence="3" id="KW-0132">Cell division</keyword>
<keyword evidence="5" id="KW-0067">ATP-binding</keyword>
<keyword evidence="7" id="KW-0573">Peptidoglycan synthesis</keyword>
<dbReference type="InterPro" id="IPR005863">
    <property type="entry name" value="UDP-N-AcMur_synth"/>
</dbReference>
<keyword evidence="9" id="KW-0961">Cell wall biogenesis/degradation</keyword>
<dbReference type="InterPro" id="IPR051046">
    <property type="entry name" value="MurCDEF_CellWall_CoF430Synth"/>
</dbReference>
<feature type="domain" description="Mur ligase C-terminal" evidence="12">
    <location>
        <begin position="323"/>
        <end position="442"/>
    </location>
</feature>
<dbReference type="Gene3D" id="3.40.1190.10">
    <property type="entry name" value="Mur-like, catalytic domain"/>
    <property type="match status" value="1"/>
</dbReference>
<dbReference type="InterPro" id="IPR013221">
    <property type="entry name" value="Mur_ligase_cen"/>
</dbReference>
<dbReference type="EMBL" id="VSSQ01000012">
    <property type="protein sequence ID" value="MPL60656.1"/>
    <property type="molecule type" value="Genomic_DNA"/>
</dbReference>
<dbReference type="SUPFAM" id="SSF53623">
    <property type="entry name" value="MurD-like peptide ligases, catalytic domain"/>
    <property type="match status" value="1"/>
</dbReference>
<dbReference type="InterPro" id="IPR036565">
    <property type="entry name" value="Mur-like_cat_sf"/>
</dbReference>
<evidence type="ECO:0000256" key="5">
    <source>
        <dbReference type="ARBA" id="ARBA00022840"/>
    </source>
</evidence>
<comment type="caution">
    <text evidence="14">The sequence shown here is derived from an EMBL/GenBank/DDBJ whole genome shotgun (WGS) entry which is preliminary data.</text>
</comment>
<dbReference type="PANTHER" id="PTHR43024:SF1">
    <property type="entry name" value="UDP-N-ACETYLMURAMOYL-TRIPEPTIDE--D-ALANYL-D-ALANINE LIGASE"/>
    <property type="match status" value="1"/>
</dbReference>
<sequence length="454" mass="48721">MAEFILSEVCTVTKGVLLQPGTIKQFSGVTTDTRKVRPGDLFIALQGERFDGHDFIPQAIQNGAVGIVISREENLSFDDNVAIIKVGNTLSALQNLARFHRQRFAIPVIAVTGSNGKTTTKDMIAAVLGSRFTILKTEANYNNEIGLPLTLLDLNLHHDVAIVEMGMRGLGQIKELTDIALPSIGVITNVGETHMELLGSLENIATAKAELVESLPKAGRAILNGDNAFVREMGQKTDASVIFYGIADGCDVQGVNVKINENSMTISAKYLGEIAELFVPTVGRHNVYNVLAAVAVGLVLGLSFDEIRQGIRHFTGSAMRLSFETKGNYTIINDAYNASPLSMEAAVDTLAEIAKGRKVVVLGDMLELGQVAVEAHQRIGRKVGNSGIEVVITVGEMAAYIAQEARVSGSNVVIACKNHEEAENALKQHLMPGDTVLLKGSRGMQMEKLLDAVS</sequence>
<evidence type="ECO:0000256" key="6">
    <source>
        <dbReference type="ARBA" id="ARBA00022960"/>
    </source>
</evidence>
<feature type="domain" description="Mur ligase central" evidence="13">
    <location>
        <begin position="111"/>
        <end position="296"/>
    </location>
</feature>
<evidence type="ECO:0000256" key="10">
    <source>
        <dbReference type="ARBA" id="ARBA00031461"/>
    </source>
</evidence>
<evidence type="ECO:0000256" key="4">
    <source>
        <dbReference type="ARBA" id="ARBA00022741"/>
    </source>
</evidence>
<dbReference type="GO" id="GO:0071555">
    <property type="term" value="P:cell wall organization"/>
    <property type="evidence" value="ECO:0007669"/>
    <property type="project" value="UniProtKB-KW"/>
</dbReference>
<dbReference type="Pfam" id="PF01225">
    <property type="entry name" value="Mur_ligase"/>
    <property type="match status" value="1"/>
</dbReference>
<gene>
    <name evidence="14" type="primary">murF_4</name>
    <name evidence="14" type="ORF">SDC9_06217</name>
</gene>
<dbReference type="InterPro" id="IPR000713">
    <property type="entry name" value="Mur_ligase_N"/>
</dbReference>
<keyword evidence="8" id="KW-0131">Cell cycle</keyword>
<protein>
    <recommendedName>
        <fullName evidence="10">UDP-MurNAc-pentapeptide synthetase</fullName>
    </recommendedName>
</protein>
<evidence type="ECO:0000259" key="13">
    <source>
        <dbReference type="Pfam" id="PF08245"/>
    </source>
</evidence>
<keyword evidence="2 14" id="KW-0436">Ligase</keyword>
<accession>A0A644T1C4</accession>
<dbReference type="SUPFAM" id="SSF63418">
    <property type="entry name" value="MurE/MurF N-terminal domain"/>
    <property type="match status" value="1"/>
</dbReference>
<evidence type="ECO:0000259" key="12">
    <source>
        <dbReference type="Pfam" id="PF02875"/>
    </source>
</evidence>